<reference evidence="8" key="2">
    <citation type="submission" date="2025-08" db="UniProtKB">
        <authorList>
            <consortium name="Ensembl"/>
        </authorList>
    </citation>
    <scope>IDENTIFICATION</scope>
</reference>
<evidence type="ECO:0000256" key="6">
    <source>
        <dbReference type="PIRSR" id="PIRSR002419-1"/>
    </source>
</evidence>
<evidence type="ECO:0000256" key="4">
    <source>
        <dbReference type="ARBA" id="ARBA00022989"/>
    </source>
</evidence>
<feature type="transmembrane region" description="Helical" evidence="7">
    <location>
        <begin position="12"/>
        <end position="32"/>
    </location>
</feature>
<feature type="transmembrane region" description="Helical" evidence="7">
    <location>
        <begin position="78"/>
        <end position="99"/>
    </location>
</feature>
<name>A0A4W5Q3P5_9TELE</name>
<feature type="transmembrane region" description="Helical" evidence="7">
    <location>
        <begin position="52"/>
        <end position="71"/>
    </location>
</feature>
<keyword evidence="4 7" id="KW-1133">Transmembrane helix</keyword>
<feature type="disulfide bond" evidence="6">
    <location>
        <begin position="142"/>
        <end position="172"/>
    </location>
</feature>
<sequence length="285" mass="31752">MAKLKSCFQRIFIFFNLLFAIVGGVMIGLGLLGQFVYHDSTSEFENQTKGFVVLYVVGGITMAMSLLGAYGAHREKRIPLIVFLVACFIVCFCLLRVAVPTAMYRPEVEQIMEEKFREVLPLNEASPDVRQLTERIQLSLKCCGLFSYTDWGNNVPDSCLCQAEEDQMEGTCLNIPYQLLFLSEFRVTGSQKLIYKQACFPILKDYVAEALDILLGIAFGFAALALLGAVISAVLLAQLRSSTVAVPVVFSVSSHPSKFNFSSHPPKYSELYNEPEKREPDYCSG</sequence>
<accession>A0A4W5Q3P5</accession>
<feature type="disulfide bond" evidence="6">
    <location>
        <begin position="143"/>
        <end position="161"/>
    </location>
</feature>
<reference evidence="9" key="1">
    <citation type="submission" date="2018-06" db="EMBL/GenBank/DDBJ databases">
        <title>Genome assembly of Danube salmon.</title>
        <authorList>
            <person name="Macqueen D.J."/>
            <person name="Gundappa M.K."/>
        </authorList>
    </citation>
    <scope>NUCLEOTIDE SEQUENCE [LARGE SCALE GENOMIC DNA]</scope>
</reference>
<comment type="subcellular location">
    <subcellularLocation>
        <location evidence="1 7">Membrane</location>
        <topology evidence="1 7">Multi-pass membrane protein</topology>
    </subcellularLocation>
</comment>
<keyword evidence="5 7" id="KW-0472">Membrane</keyword>
<dbReference type="PIRSF" id="PIRSF002419">
    <property type="entry name" value="Tetraspanin"/>
    <property type="match status" value="1"/>
</dbReference>
<keyword evidence="9" id="KW-1185">Reference proteome</keyword>
<dbReference type="Ensembl" id="ENSHHUT00000071343.1">
    <property type="protein sequence ID" value="ENSHHUP00000069028.1"/>
    <property type="gene ID" value="ENSHHUG00000040694.1"/>
</dbReference>
<dbReference type="AlphaFoldDB" id="A0A4W5Q3P5"/>
<protein>
    <recommendedName>
        <fullName evidence="7">Tetraspanin</fullName>
    </recommendedName>
</protein>
<dbReference type="SUPFAM" id="SSF48652">
    <property type="entry name" value="Tetraspanin"/>
    <property type="match status" value="1"/>
</dbReference>
<dbReference type="PANTHER" id="PTHR19282">
    <property type="entry name" value="TETRASPANIN"/>
    <property type="match status" value="1"/>
</dbReference>
<dbReference type="Gene3D" id="1.10.1450.10">
    <property type="entry name" value="Tetraspanin"/>
    <property type="match status" value="1"/>
</dbReference>
<dbReference type="Proteomes" id="UP000314982">
    <property type="component" value="Unassembled WGS sequence"/>
</dbReference>
<comment type="similarity">
    <text evidence="2 7">Belongs to the tetraspanin (TM4SF) family.</text>
</comment>
<feature type="transmembrane region" description="Helical" evidence="7">
    <location>
        <begin position="213"/>
        <end position="237"/>
    </location>
</feature>
<evidence type="ECO:0000313" key="8">
    <source>
        <dbReference type="Ensembl" id="ENSHHUP00000069028.1"/>
    </source>
</evidence>
<evidence type="ECO:0000256" key="1">
    <source>
        <dbReference type="ARBA" id="ARBA00004141"/>
    </source>
</evidence>
<evidence type="ECO:0000313" key="9">
    <source>
        <dbReference type="Proteomes" id="UP000314982"/>
    </source>
</evidence>
<reference evidence="8" key="3">
    <citation type="submission" date="2025-09" db="UniProtKB">
        <authorList>
            <consortium name="Ensembl"/>
        </authorList>
    </citation>
    <scope>IDENTIFICATION</scope>
</reference>
<evidence type="ECO:0000256" key="3">
    <source>
        <dbReference type="ARBA" id="ARBA00022692"/>
    </source>
</evidence>
<dbReference type="PANTHER" id="PTHR19282:SF544">
    <property type="entry name" value="TETRASPANIN"/>
    <property type="match status" value="1"/>
</dbReference>
<dbReference type="InterPro" id="IPR000301">
    <property type="entry name" value="Tetraspanin_animals"/>
</dbReference>
<evidence type="ECO:0000256" key="5">
    <source>
        <dbReference type="ARBA" id="ARBA00023136"/>
    </source>
</evidence>
<dbReference type="InterPro" id="IPR008952">
    <property type="entry name" value="Tetraspanin_EC2_sf"/>
</dbReference>
<dbReference type="GeneTree" id="ENSGT00940000166983"/>
<dbReference type="InterPro" id="IPR018499">
    <property type="entry name" value="Tetraspanin/Peripherin"/>
</dbReference>
<keyword evidence="6" id="KW-1015">Disulfide bond</keyword>
<evidence type="ECO:0000256" key="7">
    <source>
        <dbReference type="RuleBase" id="RU361218"/>
    </source>
</evidence>
<dbReference type="STRING" id="62062.ENSHHUP00000069028"/>
<proteinExistence type="inferred from homology"/>
<evidence type="ECO:0000256" key="2">
    <source>
        <dbReference type="ARBA" id="ARBA00006840"/>
    </source>
</evidence>
<keyword evidence="3 7" id="KW-0812">Transmembrane</keyword>
<dbReference type="PRINTS" id="PR00259">
    <property type="entry name" value="TMFOUR"/>
</dbReference>
<dbReference type="GO" id="GO:0005886">
    <property type="term" value="C:plasma membrane"/>
    <property type="evidence" value="ECO:0007669"/>
    <property type="project" value="TreeGrafter"/>
</dbReference>
<organism evidence="8 9">
    <name type="scientific">Hucho hucho</name>
    <name type="common">huchen</name>
    <dbReference type="NCBI Taxonomy" id="62062"/>
    <lineage>
        <taxon>Eukaryota</taxon>
        <taxon>Metazoa</taxon>
        <taxon>Chordata</taxon>
        <taxon>Craniata</taxon>
        <taxon>Vertebrata</taxon>
        <taxon>Euteleostomi</taxon>
        <taxon>Actinopterygii</taxon>
        <taxon>Neopterygii</taxon>
        <taxon>Teleostei</taxon>
        <taxon>Protacanthopterygii</taxon>
        <taxon>Salmoniformes</taxon>
        <taxon>Salmonidae</taxon>
        <taxon>Salmoninae</taxon>
        <taxon>Hucho</taxon>
    </lineage>
</organism>
<dbReference type="Pfam" id="PF00335">
    <property type="entry name" value="Tetraspanin"/>
    <property type="match status" value="1"/>
</dbReference>